<sequence>MSRIHTLNARGNLLLASIREHCKWTDTKTFVEIQRIHHNFLDILRTKGINYDELRNSLIPQTGKHEAAFMFDEHRCNPNRIAGVDAADAVFKLLPTDTSHSILGGELVGDDHDQFARKLLKEKSIIVKDLDFQHPTFCFVVYVNNLSAAALKSMHGGLNNHPGYLGYVPCTYASLTKTFVTMYLMNFGIRHKNTMILGHEDDRPNTQNWNLHLHDYAALGLKIRSIQDMYFSLFLSYKPEQMLLQEADDDLEIAVRAMSKEVADFSDFIVYIEDSKFKYLTTAKNGKLALAGLNTSTKPELEEAIKSKMRSSYLYSLEWRDVPATDSSAGYKGSFFNIMLEFPRKVGDPERVTVSLEYQPTIKTLRVVTMT</sequence>
<organism evidence="1 2">
    <name type="scientific">Pseudazoarcus pumilus</name>
    <dbReference type="NCBI Taxonomy" id="2067960"/>
    <lineage>
        <taxon>Bacteria</taxon>
        <taxon>Pseudomonadati</taxon>
        <taxon>Pseudomonadota</taxon>
        <taxon>Betaproteobacteria</taxon>
        <taxon>Rhodocyclales</taxon>
        <taxon>Zoogloeaceae</taxon>
        <taxon>Pseudazoarcus</taxon>
    </lineage>
</organism>
<evidence type="ECO:0000313" key="1">
    <source>
        <dbReference type="EMBL" id="AUN94642.1"/>
    </source>
</evidence>
<dbReference type="RefSeq" id="WP_102246710.1">
    <property type="nucleotide sequence ID" value="NZ_CP025682.1"/>
</dbReference>
<accession>A0A2I6S5U7</accession>
<dbReference type="EMBL" id="CP025682">
    <property type="protein sequence ID" value="AUN94642.1"/>
    <property type="molecule type" value="Genomic_DNA"/>
</dbReference>
<dbReference type="Proteomes" id="UP000242205">
    <property type="component" value="Chromosome"/>
</dbReference>
<keyword evidence="2" id="KW-1185">Reference proteome</keyword>
<evidence type="ECO:0000313" key="2">
    <source>
        <dbReference type="Proteomes" id="UP000242205"/>
    </source>
</evidence>
<dbReference type="KEGG" id="atw:C0099_06635"/>
<gene>
    <name evidence="1" type="ORF">C0099_06635</name>
</gene>
<dbReference type="AlphaFoldDB" id="A0A2I6S5U7"/>
<proteinExistence type="predicted"/>
<name>A0A2I6S5U7_9RHOO</name>
<protein>
    <submittedName>
        <fullName evidence="1">Uncharacterized protein</fullName>
    </submittedName>
</protein>
<reference evidence="1 2" key="1">
    <citation type="submission" date="2018-01" db="EMBL/GenBank/DDBJ databases">
        <authorList>
            <person name="Fu G.-Y."/>
        </authorList>
    </citation>
    <scope>NUCLEOTIDE SEQUENCE [LARGE SCALE GENOMIC DNA]</scope>
    <source>
        <strain evidence="1 2">SY39</strain>
    </source>
</reference>
<dbReference type="OrthoDB" id="7800169at2"/>